<evidence type="ECO:0000256" key="2">
    <source>
        <dbReference type="SAM" id="MobiDB-lite"/>
    </source>
</evidence>
<keyword evidence="4" id="KW-1185">Reference proteome</keyword>
<dbReference type="Pfam" id="PF04350">
    <property type="entry name" value="PilO"/>
    <property type="match status" value="1"/>
</dbReference>
<dbReference type="InterPro" id="IPR007445">
    <property type="entry name" value="PilO"/>
</dbReference>
<organism evidence="3 4">
    <name type="scientific">Microbacterium aoyamense</name>
    <dbReference type="NCBI Taxonomy" id="344166"/>
    <lineage>
        <taxon>Bacteria</taxon>
        <taxon>Bacillati</taxon>
        <taxon>Actinomycetota</taxon>
        <taxon>Actinomycetes</taxon>
        <taxon>Micrococcales</taxon>
        <taxon>Microbacteriaceae</taxon>
        <taxon>Microbacterium</taxon>
    </lineage>
</organism>
<evidence type="ECO:0000256" key="1">
    <source>
        <dbReference type="SAM" id="Coils"/>
    </source>
</evidence>
<accession>A0ABN2PV04</accession>
<gene>
    <name evidence="3" type="ORF">GCM10009775_26360</name>
</gene>
<dbReference type="RefSeq" id="WP_248147625.1">
    <property type="nucleotide sequence ID" value="NZ_BAAAOF010000005.1"/>
</dbReference>
<feature type="coiled-coil region" evidence="1">
    <location>
        <begin position="57"/>
        <end position="84"/>
    </location>
</feature>
<reference evidence="3 4" key="1">
    <citation type="journal article" date="2019" name="Int. J. Syst. Evol. Microbiol.">
        <title>The Global Catalogue of Microorganisms (GCM) 10K type strain sequencing project: providing services to taxonomists for standard genome sequencing and annotation.</title>
        <authorList>
            <consortium name="The Broad Institute Genomics Platform"/>
            <consortium name="The Broad Institute Genome Sequencing Center for Infectious Disease"/>
            <person name="Wu L."/>
            <person name="Ma J."/>
        </authorList>
    </citation>
    <scope>NUCLEOTIDE SEQUENCE [LARGE SCALE GENOMIC DNA]</scope>
    <source>
        <strain evidence="3 4">JCM 14900</strain>
    </source>
</reference>
<protein>
    <recommendedName>
        <fullName evidence="5">Tfp pilus assembly protein PilO</fullName>
    </recommendedName>
</protein>
<name>A0ABN2PV04_9MICO</name>
<evidence type="ECO:0008006" key="5">
    <source>
        <dbReference type="Google" id="ProtNLM"/>
    </source>
</evidence>
<comment type="caution">
    <text evidence="3">The sequence shown here is derived from an EMBL/GenBank/DDBJ whole genome shotgun (WGS) entry which is preliminary data.</text>
</comment>
<proteinExistence type="predicted"/>
<evidence type="ECO:0000313" key="4">
    <source>
        <dbReference type="Proteomes" id="UP001501343"/>
    </source>
</evidence>
<dbReference type="Proteomes" id="UP001501343">
    <property type="component" value="Unassembled WGS sequence"/>
</dbReference>
<keyword evidence="1" id="KW-0175">Coiled coil</keyword>
<dbReference type="EMBL" id="BAAAOF010000005">
    <property type="protein sequence ID" value="GAA1933083.1"/>
    <property type="molecule type" value="Genomic_DNA"/>
</dbReference>
<feature type="region of interest" description="Disordered" evidence="2">
    <location>
        <begin position="116"/>
        <end position="141"/>
    </location>
</feature>
<evidence type="ECO:0000313" key="3">
    <source>
        <dbReference type="EMBL" id="GAA1933083.1"/>
    </source>
</evidence>
<sequence>MPKQLINTIGAIIAVAVLLAGVGLVALPLWLQSTAVQAQALAVQQSNDVQQSAVDGLAAEQSQLDDLEDDLAALEAEIPSAARIDTISALVATAASETGVTVTSFSPSEPVSFEAAAASASGSDAPATDAAEAAPAEPGTGRVQIPVTIDVTAPSLDSMTAFLDALRAGPRLLASIQPQIATGSEGATATITALALALIPAAGE</sequence>